<evidence type="ECO:0000313" key="2">
    <source>
        <dbReference type="Proteomes" id="UP000277204"/>
    </source>
</evidence>
<dbReference type="PANTHER" id="PTHR47027">
    <property type="entry name" value="REVERSE TRANSCRIPTASE DOMAIN-CONTAINING PROTEIN"/>
    <property type="match status" value="1"/>
</dbReference>
<protein>
    <submittedName>
        <fullName evidence="1">Uncharacterized protein</fullName>
    </submittedName>
</protein>
<dbReference type="Pfam" id="PF20049">
    <property type="entry name" value="DUF6451"/>
    <property type="match status" value="1"/>
</dbReference>
<dbReference type="InterPro" id="IPR045609">
    <property type="entry name" value="DUF6451"/>
</dbReference>
<sequence>MDDQDFTHDLDLPSHMQQQMKEKTISVAVTSAALCLNIHNGKSKILPCTTACNNPITIDGEDLKDVKSFTYVSNMIDEHSGSDTDVNARIGKARSPYLQPKNIWNSKQLSTNIEVRIFNTHVKTVLLSAVWKPAKLRKPSSRKYKCLLTVVYTKYFGSVGQTLSETT</sequence>
<evidence type="ECO:0000313" key="1">
    <source>
        <dbReference type="EMBL" id="VDO59501.1"/>
    </source>
</evidence>
<dbReference type="PANTHER" id="PTHR47027:SF25">
    <property type="entry name" value="REVERSE TRANSCRIPTASE DOMAIN-CONTAINING PROTEIN"/>
    <property type="match status" value="1"/>
</dbReference>
<accession>A0A183LJF7</accession>
<dbReference type="EMBL" id="UZAI01001189">
    <property type="protein sequence ID" value="VDO59501.1"/>
    <property type="molecule type" value="Genomic_DNA"/>
</dbReference>
<dbReference type="Proteomes" id="UP000277204">
    <property type="component" value="Unassembled WGS sequence"/>
</dbReference>
<gene>
    <name evidence="1" type="ORF">SMRZ_LOCUS3932</name>
</gene>
<reference evidence="1 2" key="1">
    <citation type="submission" date="2018-11" db="EMBL/GenBank/DDBJ databases">
        <authorList>
            <consortium name="Pathogen Informatics"/>
        </authorList>
    </citation>
    <scope>NUCLEOTIDE SEQUENCE [LARGE SCALE GENOMIC DNA]</scope>
    <source>
        <strain evidence="1 2">Zambia</strain>
    </source>
</reference>
<organism evidence="1 2">
    <name type="scientific">Schistosoma margrebowiei</name>
    <dbReference type="NCBI Taxonomy" id="48269"/>
    <lineage>
        <taxon>Eukaryota</taxon>
        <taxon>Metazoa</taxon>
        <taxon>Spiralia</taxon>
        <taxon>Lophotrochozoa</taxon>
        <taxon>Platyhelminthes</taxon>
        <taxon>Trematoda</taxon>
        <taxon>Digenea</taxon>
        <taxon>Strigeidida</taxon>
        <taxon>Schistosomatoidea</taxon>
        <taxon>Schistosomatidae</taxon>
        <taxon>Schistosoma</taxon>
    </lineage>
</organism>
<keyword evidence="2" id="KW-1185">Reference proteome</keyword>
<name>A0A183LJF7_9TREM</name>
<proteinExistence type="predicted"/>
<dbReference type="AlphaFoldDB" id="A0A183LJF7"/>